<dbReference type="Proteomes" id="UP000001401">
    <property type="component" value="Chromosome"/>
</dbReference>
<dbReference type="RefSeq" id="WP_013488692.1">
    <property type="nucleotide sequence ID" value="NC_014829.1"/>
</dbReference>
<dbReference type="Pfam" id="PF03354">
    <property type="entry name" value="TerL_ATPase"/>
    <property type="match status" value="1"/>
</dbReference>
<dbReference type="InterPro" id="IPR027417">
    <property type="entry name" value="P-loop_NTPase"/>
</dbReference>
<dbReference type="AlphaFoldDB" id="E6U1J3"/>
<evidence type="ECO:0000313" key="4">
    <source>
        <dbReference type="Proteomes" id="UP000001401"/>
    </source>
</evidence>
<dbReference type="GO" id="GO:0004519">
    <property type="term" value="F:endonuclease activity"/>
    <property type="evidence" value="ECO:0007669"/>
    <property type="project" value="InterPro"/>
</dbReference>
<dbReference type="PANTHER" id="PTHR41287">
    <property type="match status" value="1"/>
</dbReference>
<dbReference type="KEGG" id="bco:Bcell_2095"/>
<dbReference type="STRING" id="649639.Bcell_2095"/>
<keyword evidence="4" id="KW-1185">Reference proteome</keyword>
<dbReference type="eggNOG" id="COG4626">
    <property type="taxonomic scope" value="Bacteria"/>
</dbReference>
<evidence type="ECO:0000313" key="3">
    <source>
        <dbReference type="EMBL" id="ADU30356.1"/>
    </source>
</evidence>
<accession>E6U1J3</accession>
<dbReference type="InterPro" id="IPR005021">
    <property type="entry name" value="Terminase_largesu-like"/>
</dbReference>
<dbReference type="HOGENOM" id="CLU_026632_6_2_9"/>
<feature type="domain" description="Terminase large subunit-like endonuclease" evidence="2">
    <location>
        <begin position="264"/>
        <end position="558"/>
    </location>
</feature>
<gene>
    <name evidence="3" type="ordered locus">Bcell_2095</name>
</gene>
<feature type="domain" description="Terminase large subunit-like ATPase" evidence="1">
    <location>
        <begin position="77"/>
        <end position="256"/>
    </location>
</feature>
<evidence type="ECO:0000259" key="1">
    <source>
        <dbReference type="Pfam" id="PF03354"/>
    </source>
</evidence>
<organism evidence="3 4">
    <name type="scientific">Evansella cellulosilytica (strain ATCC 21833 / DSM 2522 / FERM P-1141 / JCM 9156 / N-4)</name>
    <name type="common">Bacillus cellulosilyticus</name>
    <dbReference type="NCBI Taxonomy" id="649639"/>
    <lineage>
        <taxon>Bacteria</taxon>
        <taxon>Bacillati</taxon>
        <taxon>Bacillota</taxon>
        <taxon>Bacilli</taxon>
        <taxon>Bacillales</taxon>
        <taxon>Bacillaceae</taxon>
        <taxon>Evansella</taxon>
    </lineage>
</organism>
<dbReference type="EMBL" id="CP002394">
    <property type="protein sequence ID" value="ADU30356.1"/>
    <property type="molecule type" value="Genomic_DNA"/>
</dbReference>
<sequence length="575" mass="66571">MIVDRATQYARNVIEGREIAGELEKLACKRHLNDLERQGTKEFPYIWDVEQANEILDFAETLTLAEGDEPAPLKLYDFQCFMFGSWNGWLTLEGHRRFRTSYVQLARQQGKSLGNAVPSLYYGNFTTYQYPQLYTVATKEQQAKIVLKECYKFINADKELSGTKVEKGLFTIKDYKSEIECNLTNGLIKALGRDTDTIDGFRPYFASVDEYHKHKTNQMYKLLSDGTKKLKSCLVSVITTAGFELTSPCKDLYDYCVKILHGLVQDETQFVYITQLDKEDDPFDESVWPKCNKLWTEETLNSLRANARKAKEMGGEELRNFLTKDLNVWYQFTDDQYMNLEKWKECESDRTLEDMRGKTAVAGLDLSSGGDLTSLSLVFPYLNDSGERKYYVYSHSFIPKNRVEEHIKTDRAPYDIWIRDKLLTITETLGGVKTDYKYIISHLKKLIEEYEIDLELICYDPHNASAFLYDLEQLGYDTLSITQSAKSLNDATVDFRLEVEAENVEYDKKNKLLTWSVANAKTVSNSFGEIKINKDLKTKRIDSVDAVIDAWKEAMKQETDLNQYMDDNYLERLGW</sequence>
<evidence type="ECO:0000259" key="2">
    <source>
        <dbReference type="Pfam" id="PF20441"/>
    </source>
</evidence>
<dbReference type="InterPro" id="IPR046461">
    <property type="entry name" value="TerL_ATPase"/>
</dbReference>
<dbReference type="InterPro" id="IPR046462">
    <property type="entry name" value="TerL_nuclease"/>
</dbReference>
<dbReference type="Gene3D" id="3.40.50.300">
    <property type="entry name" value="P-loop containing nucleotide triphosphate hydrolases"/>
    <property type="match status" value="1"/>
</dbReference>
<proteinExistence type="predicted"/>
<protein>
    <submittedName>
        <fullName evidence="3">Terminase</fullName>
    </submittedName>
</protein>
<dbReference type="PANTHER" id="PTHR41287:SF1">
    <property type="entry name" value="PROTEIN YMFN"/>
    <property type="match status" value="1"/>
</dbReference>
<name>E6U1J3_EVAC2</name>
<dbReference type="Pfam" id="PF20441">
    <property type="entry name" value="TerL_nuclease"/>
    <property type="match status" value="1"/>
</dbReference>
<reference evidence="3 4" key="1">
    <citation type="submission" date="2010-12" db="EMBL/GenBank/DDBJ databases">
        <title>Complete sequence of Bacillus cellulosilyticus DSM 2522.</title>
        <authorList>
            <consortium name="US DOE Joint Genome Institute"/>
            <person name="Lucas S."/>
            <person name="Copeland A."/>
            <person name="Lapidus A."/>
            <person name="Cheng J.-F."/>
            <person name="Bruce D."/>
            <person name="Goodwin L."/>
            <person name="Pitluck S."/>
            <person name="Chertkov O."/>
            <person name="Detter J.C."/>
            <person name="Han C."/>
            <person name="Tapia R."/>
            <person name="Land M."/>
            <person name="Hauser L."/>
            <person name="Jeffries C."/>
            <person name="Kyrpides N."/>
            <person name="Ivanova N."/>
            <person name="Mikhailova N."/>
            <person name="Brumm P."/>
            <person name="Mead D."/>
            <person name="Woyke T."/>
        </authorList>
    </citation>
    <scope>NUCLEOTIDE SEQUENCE [LARGE SCALE GENOMIC DNA]</scope>
    <source>
        <strain evidence="4">ATCC 21833 / DSM 2522 / FERM P-1141 / JCM 9156 / N-4</strain>
    </source>
</reference>